<proteinExistence type="predicted"/>
<name>A0A3G9JKV3_9BACL</name>
<accession>A0A3G9JKV3</accession>
<gene>
    <name evidence="1" type="primary">ycbO</name>
    <name evidence="1" type="ORF">Back11_50040</name>
</gene>
<dbReference type="RefSeq" id="WP_164522984.1">
    <property type="nucleotide sequence ID" value="NZ_AP019308.1"/>
</dbReference>
<dbReference type="KEGG" id="pbk:Back11_50040"/>
<dbReference type="EMBL" id="AP019308">
    <property type="protein sequence ID" value="BBH23659.1"/>
    <property type="molecule type" value="Genomic_DNA"/>
</dbReference>
<keyword evidence="2" id="KW-1185">Reference proteome</keyword>
<protein>
    <submittedName>
        <fullName evidence="1">Uncharacterized protein</fullName>
    </submittedName>
</protein>
<evidence type="ECO:0000313" key="2">
    <source>
        <dbReference type="Proteomes" id="UP000275368"/>
    </source>
</evidence>
<dbReference type="AlphaFoldDB" id="A0A3G9JKV3"/>
<dbReference type="Proteomes" id="UP000275368">
    <property type="component" value="Chromosome"/>
</dbReference>
<evidence type="ECO:0000313" key="1">
    <source>
        <dbReference type="EMBL" id="BBH23659.1"/>
    </source>
</evidence>
<dbReference type="Pfam" id="PF12730">
    <property type="entry name" value="ABC2_membrane_4"/>
    <property type="match status" value="1"/>
</dbReference>
<reference evidence="1 2" key="1">
    <citation type="submission" date="2018-11" db="EMBL/GenBank/DDBJ databases">
        <title>Complete genome sequence of Paenibacillus baekrokdamisoli strain KCTC 33723.</title>
        <authorList>
            <person name="Kang S.W."/>
            <person name="Lee K.C."/>
            <person name="Kim K.K."/>
            <person name="Kim J.S."/>
            <person name="Kim D.S."/>
            <person name="Ko S.H."/>
            <person name="Yang S.H."/>
            <person name="Lee J.S."/>
        </authorList>
    </citation>
    <scope>NUCLEOTIDE SEQUENCE [LARGE SCALE GENOMIC DNA]</scope>
    <source>
        <strain evidence="1 2">KCTC 33723</strain>
    </source>
</reference>
<sequence>MIKLIKLEMKKHKFGWYWRGAAIANLLIIVLLWLIPFTADDGASFANFEGVYTSMGLIVRATFTVFASVLISRLIIDEYKNKTVTVLFTYPVPRKKLIAAKLVLIMGMTLFTNLASLVVIATAFNIINAYFDFFPGTQSLDVLIEQGFRLFIHAISAAGVGLIPLYFGMRKKSVSSTIVSSILLAAVINSNNNDFSLGSFLSVSITLAVIGILIAYLSFRNIDRTDLI</sequence>
<organism evidence="1 2">
    <name type="scientific">Paenibacillus baekrokdamisoli</name>
    <dbReference type="NCBI Taxonomy" id="1712516"/>
    <lineage>
        <taxon>Bacteria</taxon>
        <taxon>Bacillati</taxon>
        <taxon>Bacillota</taxon>
        <taxon>Bacilli</taxon>
        <taxon>Bacillales</taxon>
        <taxon>Paenibacillaceae</taxon>
        <taxon>Paenibacillus</taxon>
    </lineage>
</organism>